<keyword evidence="8 9" id="KW-0975">Bacterial flagellum</keyword>
<dbReference type="GO" id="GO:0003774">
    <property type="term" value="F:cytoskeletal motor activity"/>
    <property type="evidence" value="ECO:0007669"/>
    <property type="project" value="InterPro"/>
</dbReference>
<name>A0A9X2IGP1_9ACTN</name>
<dbReference type="GO" id="GO:0071973">
    <property type="term" value="P:bacterial-type flagellum-dependent cell motility"/>
    <property type="evidence" value="ECO:0007669"/>
    <property type="project" value="InterPro"/>
</dbReference>
<dbReference type="NCBIfam" id="TIGR00206">
    <property type="entry name" value="fliF"/>
    <property type="match status" value="1"/>
</dbReference>
<dbReference type="InterPro" id="IPR006182">
    <property type="entry name" value="FliF_N_dom"/>
</dbReference>
<comment type="caution">
    <text evidence="14">The sequence shown here is derived from an EMBL/GenBank/DDBJ whole genome shotgun (WGS) entry which is preliminary data.</text>
</comment>
<feature type="transmembrane region" description="Helical" evidence="11">
    <location>
        <begin position="436"/>
        <end position="453"/>
    </location>
</feature>
<dbReference type="Pfam" id="PF08345">
    <property type="entry name" value="YscJ_FliF_C"/>
    <property type="match status" value="1"/>
</dbReference>
<reference evidence="14" key="1">
    <citation type="submission" date="2022-05" db="EMBL/GenBank/DDBJ databases">
        <authorList>
            <person name="Tuo L."/>
        </authorList>
    </citation>
    <scope>NUCLEOTIDE SEQUENCE</scope>
    <source>
        <strain evidence="14">BSK12Z-4</strain>
    </source>
</reference>
<protein>
    <recommendedName>
        <fullName evidence="9">Flagellar M-ring protein</fullName>
    </recommendedName>
</protein>
<accession>A0A9X2IGP1</accession>
<dbReference type="GO" id="GO:0009431">
    <property type="term" value="C:bacterial-type flagellum basal body, MS ring"/>
    <property type="evidence" value="ECO:0007669"/>
    <property type="project" value="InterPro"/>
</dbReference>
<evidence type="ECO:0000256" key="7">
    <source>
        <dbReference type="ARBA" id="ARBA00023136"/>
    </source>
</evidence>
<comment type="subcellular location">
    <subcellularLocation>
        <location evidence="1 9">Bacterial flagellum basal body</location>
    </subcellularLocation>
    <subcellularLocation>
        <location evidence="2">Cell membrane</location>
        <topology evidence="2">Multi-pass membrane protein</topology>
    </subcellularLocation>
</comment>
<dbReference type="PIRSF" id="PIRSF004862">
    <property type="entry name" value="FliF"/>
    <property type="match status" value="1"/>
</dbReference>
<evidence type="ECO:0000313" key="15">
    <source>
        <dbReference type="Proteomes" id="UP001139485"/>
    </source>
</evidence>
<feature type="compositionally biased region" description="Low complexity" evidence="10">
    <location>
        <begin position="303"/>
        <end position="318"/>
    </location>
</feature>
<feature type="compositionally biased region" description="Polar residues" evidence="10">
    <location>
        <begin position="293"/>
        <end position="302"/>
    </location>
</feature>
<feature type="region of interest" description="Disordered" evidence="10">
    <location>
        <begin position="293"/>
        <end position="344"/>
    </location>
</feature>
<dbReference type="AlphaFoldDB" id="A0A9X2IGP1"/>
<dbReference type="RefSeq" id="WP_250828767.1">
    <property type="nucleotide sequence ID" value="NZ_JAMOIL010000039.1"/>
</dbReference>
<evidence type="ECO:0000256" key="10">
    <source>
        <dbReference type="SAM" id="MobiDB-lite"/>
    </source>
</evidence>
<evidence type="ECO:0000256" key="8">
    <source>
        <dbReference type="ARBA" id="ARBA00023143"/>
    </source>
</evidence>
<sequence>MRETTTKYFNRFRATFGSFTAGQKAVVVVGGAAVLLAGFLVFQWASAPTYAPLYSNLSSEDAAAVVEELDASGTAYELADGGTTIMVPQDAVYPTRIRLSGQGLPADTEAGGYSILDDQGISTSEFQEQTDFKRAMEGELDNTIEAIDGVNTAVVHLAIPQKDVFTSEQDPTTASVLVGTSPGRTLSAEQVQAIVHLVASSVDGLEPDDVTVADATGKVLSAPGGSAASDASARTQQEAAVQEAMHTKLQAMLDQVVGPGNATVQVTATLDFDKQTTETLDYQPDEVVPALTESAQQETYTSADGTGTATNGVVGTDGQTEVGTTGANGASDYNSSSSSRTNGVDTVRSTVESTPGAIETLHVGVVLDSATTQAIAAADIENLVTSTVGINARRGDTVSVVQMPFDRTAADAAAAELAAAADAEAAAGRQDLYQKAALGGAVLLMLLLAWFQARRRAKKREQRATMIVEQVTAERQALAAAAPAELAAAEPEENETDLMREELVQIIDRQPDEVADLLRGWLAEKSA</sequence>
<dbReference type="Pfam" id="PF01514">
    <property type="entry name" value="YscJ_FliF"/>
    <property type="match status" value="1"/>
</dbReference>
<proteinExistence type="inferred from homology"/>
<dbReference type="Proteomes" id="UP001139485">
    <property type="component" value="Unassembled WGS sequence"/>
</dbReference>
<evidence type="ECO:0000256" key="3">
    <source>
        <dbReference type="ARBA" id="ARBA00007971"/>
    </source>
</evidence>
<feature type="domain" description="Flagellar M-ring N-terminal" evidence="12">
    <location>
        <begin position="46"/>
        <end position="221"/>
    </location>
</feature>
<feature type="compositionally biased region" description="Polar residues" evidence="10">
    <location>
        <begin position="319"/>
        <end position="344"/>
    </location>
</feature>
<keyword evidence="6 11" id="KW-1133">Transmembrane helix</keyword>
<comment type="similarity">
    <text evidence="3 9">Belongs to the FliF family.</text>
</comment>
<evidence type="ECO:0000256" key="5">
    <source>
        <dbReference type="ARBA" id="ARBA00022692"/>
    </source>
</evidence>
<evidence type="ECO:0000256" key="1">
    <source>
        <dbReference type="ARBA" id="ARBA00004117"/>
    </source>
</evidence>
<feature type="domain" description="Flagellar M-ring C-terminal" evidence="13">
    <location>
        <begin position="253"/>
        <end position="405"/>
    </location>
</feature>
<organism evidence="14 15">
    <name type="scientific">Nocardioides bruguierae</name>
    <dbReference type="NCBI Taxonomy" id="2945102"/>
    <lineage>
        <taxon>Bacteria</taxon>
        <taxon>Bacillati</taxon>
        <taxon>Actinomycetota</taxon>
        <taxon>Actinomycetes</taxon>
        <taxon>Propionibacteriales</taxon>
        <taxon>Nocardioidaceae</taxon>
        <taxon>Nocardioides</taxon>
    </lineage>
</organism>
<comment type="function">
    <text evidence="9">The M ring may be actively involved in energy transduction.</text>
</comment>
<dbReference type="InterPro" id="IPR045851">
    <property type="entry name" value="AMP-bd_C_sf"/>
</dbReference>
<evidence type="ECO:0000256" key="6">
    <source>
        <dbReference type="ARBA" id="ARBA00022989"/>
    </source>
</evidence>
<keyword evidence="14" id="KW-0282">Flagellum</keyword>
<evidence type="ECO:0000256" key="11">
    <source>
        <dbReference type="SAM" id="Phobius"/>
    </source>
</evidence>
<evidence type="ECO:0000256" key="4">
    <source>
        <dbReference type="ARBA" id="ARBA00022475"/>
    </source>
</evidence>
<evidence type="ECO:0000256" key="2">
    <source>
        <dbReference type="ARBA" id="ARBA00004651"/>
    </source>
</evidence>
<keyword evidence="7 11" id="KW-0472">Membrane</keyword>
<gene>
    <name evidence="14" type="primary">fliF</name>
    <name evidence="14" type="ORF">M8330_19955</name>
</gene>
<feature type="transmembrane region" description="Helical" evidence="11">
    <location>
        <begin position="21"/>
        <end position="45"/>
    </location>
</feature>
<keyword evidence="14" id="KW-0969">Cilium</keyword>
<dbReference type="InterPro" id="IPR043427">
    <property type="entry name" value="YscJ/FliF"/>
</dbReference>
<evidence type="ECO:0000256" key="9">
    <source>
        <dbReference type="PIRNR" id="PIRNR004862"/>
    </source>
</evidence>
<keyword evidence="14" id="KW-0966">Cell projection</keyword>
<dbReference type="Gene3D" id="3.30.300.30">
    <property type="match status" value="1"/>
</dbReference>
<dbReference type="InterPro" id="IPR000067">
    <property type="entry name" value="FlgMring_FliF"/>
</dbReference>
<dbReference type="PANTHER" id="PTHR30046:SF0">
    <property type="entry name" value="FLAGELLAR M-RING PROTEIN"/>
    <property type="match status" value="1"/>
</dbReference>
<dbReference type="InterPro" id="IPR013556">
    <property type="entry name" value="Flag_M-ring_C"/>
</dbReference>
<evidence type="ECO:0000259" key="12">
    <source>
        <dbReference type="Pfam" id="PF01514"/>
    </source>
</evidence>
<dbReference type="PANTHER" id="PTHR30046">
    <property type="entry name" value="FLAGELLAR M-RING PROTEIN"/>
    <property type="match status" value="1"/>
</dbReference>
<keyword evidence="5 11" id="KW-0812">Transmembrane</keyword>
<dbReference type="EMBL" id="JAMOIL010000039">
    <property type="protein sequence ID" value="MCM0622567.1"/>
    <property type="molecule type" value="Genomic_DNA"/>
</dbReference>
<dbReference type="PRINTS" id="PR01009">
    <property type="entry name" value="FLGMRINGFLIF"/>
</dbReference>
<dbReference type="GO" id="GO:0005886">
    <property type="term" value="C:plasma membrane"/>
    <property type="evidence" value="ECO:0007669"/>
    <property type="project" value="UniProtKB-SubCell"/>
</dbReference>
<evidence type="ECO:0000259" key="13">
    <source>
        <dbReference type="Pfam" id="PF08345"/>
    </source>
</evidence>
<keyword evidence="15" id="KW-1185">Reference proteome</keyword>
<keyword evidence="4" id="KW-1003">Cell membrane</keyword>
<evidence type="ECO:0000313" key="14">
    <source>
        <dbReference type="EMBL" id="MCM0622567.1"/>
    </source>
</evidence>